<comment type="subcellular location">
    <subcellularLocation>
        <location evidence="1">Nucleus</location>
    </subcellularLocation>
</comment>
<organism evidence="3 4">
    <name type="scientific">Paecilomyces lecythidis</name>
    <dbReference type="NCBI Taxonomy" id="3004212"/>
    <lineage>
        <taxon>Eukaryota</taxon>
        <taxon>Fungi</taxon>
        <taxon>Dikarya</taxon>
        <taxon>Ascomycota</taxon>
        <taxon>Pezizomycotina</taxon>
        <taxon>Eurotiomycetes</taxon>
        <taxon>Eurotiomycetidae</taxon>
        <taxon>Eurotiales</taxon>
        <taxon>Thermoascaceae</taxon>
        <taxon>Paecilomyces</taxon>
    </lineage>
</organism>
<keyword evidence="4" id="KW-1185">Reference proteome</keyword>
<evidence type="ECO:0000256" key="1">
    <source>
        <dbReference type="ARBA" id="ARBA00004123"/>
    </source>
</evidence>
<dbReference type="PANTHER" id="PTHR37534">
    <property type="entry name" value="TRANSCRIPTIONAL ACTIVATOR PROTEIN UGA3"/>
    <property type="match status" value="1"/>
</dbReference>
<protein>
    <submittedName>
        <fullName evidence="3">Lysine requiring protein</fullName>
    </submittedName>
</protein>
<name>A0ABR3WM14_9EURO</name>
<dbReference type="Pfam" id="PF11951">
    <property type="entry name" value="Fungal_trans_2"/>
    <property type="match status" value="1"/>
</dbReference>
<evidence type="ECO:0000256" key="2">
    <source>
        <dbReference type="ARBA" id="ARBA00023242"/>
    </source>
</evidence>
<sequence length="343" mass="38491">MSNWALHRDAGSQTAAMQYYGRTINRLRKVLSDPYAISSCTATPEEIIITVAWLCKYEVVRGSVKQWRDHLDALQKLITSYGGFSGLDPELAEFISGLITFMHNMSRVTSREYNSVMVPYGAHSGARKLDNYLGYTEDLIAMCARISNIPFLNSDPHSLALDISAISNALETWTPTSRTYIMPKGITPSILSRLELVAFSFRYAAFIYLHSVLERMASQHPHALPLSDLTNLIPIAKSDAIQRCLALVESAPIDNHCEYSAFAFPLFMAGCESEDAVQQAFVLRSLNQLEQNFGIGNVGRAKELLRRVWGWEIHEDGHEDGTETVKRHWLDILGDTGWELIMA</sequence>
<gene>
    <name evidence="3" type="primary">LYS14</name>
    <name evidence="3" type="ORF">Plec18167_009677</name>
</gene>
<evidence type="ECO:0000313" key="4">
    <source>
        <dbReference type="Proteomes" id="UP001583193"/>
    </source>
</evidence>
<proteinExistence type="predicted"/>
<dbReference type="Proteomes" id="UP001583193">
    <property type="component" value="Unassembled WGS sequence"/>
</dbReference>
<accession>A0ABR3WM14</accession>
<dbReference type="EMBL" id="JAVDPF010000071">
    <property type="protein sequence ID" value="KAL1864677.1"/>
    <property type="molecule type" value="Genomic_DNA"/>
</dbReference>
<evidence type="ECO:0000313" key="3">
    <source>
        <dbReference type="EMBL" id="KAL1864677.1"/>
    </source>
</evidence>
<keyword evidence="2" id="KW-0539">Nucleus</keyword>
<reference evidence="3 4" key="1">
    <citation type="journal article" date="2024" name="IMA Fungus">
        <title>IMA Genome - F19 : A genome assembly and annotation guide to empower mycologists, including annotated draft genome sequences of Ceratocystis pirilliformis, Diaporthe australafricana, Fusarium ophioides, Paecilomyces lecythidis, and Sporothrix stenoceras.</title>
        <authorList>
            <person name="Aylward J."/>
            <person name="Wilson A.M."/>
            <person name="Visagie C.M."/>
            <person name="Spraker J."/>
            <person name="Barnes I."/>
            <person name="Buitendag C."/>
            <person name="Ceriani C."/>
            <person name="Del Mar Angel L."/>
            <person name="du Plessis D."/>
            <person name="Fuchs T."/>
            <person name="Gasser K."/>
            <person name="Kramer D."/>
            <person name="Li W."/>
            <person name="Munsamy K."/>
            <person name="Piso A."/>
            <person name="Price J.L."/>
            <person name="Sonnekus B."/>
            <person name="Thomas C."/>
            <person name="van der Nest A."/>
            <person name="van Dijk A."/>
            <person name="van Heerden A."/>
            <person name="van Vuuren N."/>
            <person name="Yilmaz N."/>
            <person name="Duong T.A."/>
            <person name="van der Merwe N.A."/>
            <person name="Wingfield M.J."/>
            <person name="Wingfield B.D."/>
        </authorList>
    </citation>
    <scope>NUCLEOTIDE SEQUENCE [LARGE SCALE GENOMIC DNA]</scope>
    <source>
        <strain evidence="3 4">CMW 18167</strain>
    </source>
</reference>
<dbReference type="PANTHER" id="PTHR37534:SF16">
    <property type="entry name" value="ZN(II)2CYS6 TRANSCRIPTION FACTOR (EUROFUNG)-RELATED"/>
    <property type="match status" value="1"/>
</dbReference>
<comment type="caution">
    <text evidence="3">The sequence shown here is derived from an EMBL/GenBank/DDBJ whole genome shotgun (WGS) entry which is preliminary data.</text>
</comment>
<dbReference type="InterPro" id="IPR021858">
    <property type="entry name" value="Fun_TF"/>
</dbReference>